<name>A0A427TR92_9BACI</name>
<feature type="transmembrane region" description="Helical" evidence="1">
    <location>
        <begin position="39"/>
        <end position="58"/>
    </location>
</feature>
<keyword evidence="1" id="KW-0812">Transmembrane</keyword>
<dbReference type="AlphaFoldDB" id="A0A427TR92"/>
<evidence type="ECO:0000313" key="2">
    <source>
        <dbReference type="EMBL" id="RSD26806.1"/>
    </source>
</evidence>
<accession>A0A427TR92</accession>
<comment type="caution">
    <text evidence="2">The sequence shown here is derived from an EMBL/GenBank/DDBJ whole genome shotgun (WGS) entry which is preliminary data.</text>
</comment>
<reference evidence="3" key="1">
    <citation type="submission" date="2018-12" db="EMBL/GenBank/DDBJ databases">
        <title>Bacillus chawlae sp. nov., Bacillus glennii sp. nov., and Bacillus saganii sp. nov. Isolated from the Vehicle Assembly Building at Kennedy Space Center where the Viking Spacecraft were Assembled.</title>
        <authorList>
            <person name="Seuylemezian A."/>
            <person name="Vaishampayan P."/>
        </authorList>
    </citation>
    <scope>NUCLEOTIDE SEQUENCE [LARGE SCALE GENOMIC DNA]</scope>
    <source>
        <strain evidence="3">DSM 13966</strain>
    </source>
</reference>
<protein>
    <submittedName>
        <fullName evidence="2">Uncharacterized protein</fullName>
    </submittedName>
</protein>
<dbReference type="Proteomes" id="UP000279911">
    <property type="component" value="Unassembled WGS sequence"/>
</dbReference>
<evidence type="ECO:0000313" key="3">
    <source>
        <dbReference type="Proteomes" id="UP000279911"/>
    </source>
</evidence>
<evidence type="ECO:0000256" key="1">
    <source>
        <dbReference type="SAM" id="Phobius"/>
    </source>
</evidence>
<gene>
    <name evidence="2" type="ORF">EJA10_13190</name>
</gene>
<sequence>MSIVFLLLLIILLALSFGGFSNKIFGTRIMSGSGITKVFAGYFIILLGAGILSLMISVDETFKGDFLTDKEIEENDRLNSDIYPTIESGKIDEAEGLTKKESWEFPLKGRLLDVKIMNQHAQIFIEKVDSLEENVEVTHYSTYSYMDNIDITDRFPSPDIQLDGTILKIFPPDHVTIKLVKFSKAFPFTQFYEYGEQISNGYGMMQGMDFIYIRVPADIELSGDGYVIN</sequence>
<organism evidence="2 3">
    <name type="scientific">Mesobacillus subterraneus</name>
    <dbReference type="NCBI Taxonomy" id="285983"/>
    <lineage>
        <taxon>Bacteria</taxon>
        <taxon>Bacillati</taxon>
        <taxon>Bacillota</taxon>
        <taxon>Bacilli</taxon>
        <taxon>Bacillales</taxon>
        <taxon>Bacillaceae</taxon>
        <taxon>Mesobacillus</taxon>
    </lineage>
</organism>
<proteinExistence type="predicted"/>
<keyword evidence="1" id="KW-1133">Transmembrane helix</keyword>
<dbReference type="EMBL" id="RSFW01000014">
    <property type="protein sequence ID" value="RSD26806.1"/>
    <property type="molecule type" value="Genomic_DNA"/>
</dbReference>
<keyword evidence="1" id="KW-0472">Membrane</keyword>
<dbReference type="RefSeq" id="WP_125480465.1">
    <property type="nucleotide sequence ID" value="NZ_RSFW01000014.1"/>
</dbReference>
<dbReference type="OrthoDB" id="2455517at2"/>